<reference evidence="1" key="2">
    <citation type="submission" date="2020-06" db="EMBL/GenBank/DDBJ databases">
        <title>Helianthus annuus Genome sequencing and assembly Release 2.</title>
        <authorList>
            <person name="Gouzy J."/>
            <person name="Langlade N."/>
            <person name="Munos S."/>
        </authorList>
    </citation>
    <scope>NUCLEOTIDE SEQUENCE</scope>
    <source>
        <tissue evidence="1">Leaves</tissue>
    </source>
</reference>
<gene>
    <name evidence="1" type="ORF">HanXRQr2_Chr12g0553351</name>
</gene>
<dbReference type="Gramene" id="mRNA:HanXRQr2_Chr12g0553351">
    <property type="protein sequence ID" value="mRNA:HanXRQr2_Chr12g0553351"/>
    <property type="gene ID" value="HanXRQr2_Chr12g0553351"/>
</dbReference>
<proteinExistence type="predicted"/>
<reference evidence="1" key="1">
    <citation type="journal article" date="2017" name="Nature">
        <title>The sunflower genome provides insights into oil metabolism, flowering and Asterid evolution.</title>
        <authorList>
            <person name="Badouin H."/>
            <person name="Gouzy J."/>
            <person name="Grassa C.J."/>
            <person name="Murat F."/>
            <person name="Staton S.E."/>
            <person name="Cottret L."/>
            <person name="Lelandais-Briere C."/>
            <person name="Owens G.L."/>
            <person name="Carrere S."/>
            <person name="Mayjonade B."/>
            <person name="Legrand L."/>
            <person name="Gill N."/>
            <person name="Kane N.C."/>
            <person name="Bowers J.E."/>
            <person name="Hubner S."/>
            <person name="Bellec A."/>
            <person name="Berard A."/>
            <person name="Berges H."/>
            <person name="Blanchet N."/>
            <person name="Boniface M.C."/>
            <person name="Brunel D."/>
            <person name="Catrice O."/>
            <person name="Chaidir N."/>
            <person name="Claudel C."/>
            <person name="Donnadieu C."/>
            <person name="Faraut T."/>
            <person name="Fievet G."/>
            <person name="Helmstetter N."/>
            <person name="King M."/>
            <person name="Knapp S.J."/>
            <person name="Lai Z."/>
            <person name="Le Paslier M.C."/>
            <person name="Lippi Y."/>
            <person name="Lorenzon L."/>
            <person name="Mandel J.R."/>
            <person name="Marage G."/>
            <person name="Marchand G."/>
            <person name="Marquand E."/>
            <person name="Bret-Mestries E."/>
            <person name="Morien E."/>
            <person name="Nambeesan S."/>
            <person name="Nguyen T."/>
            <person name="Pegot-Espagnet P."/>
            <person name="Pouilly N."/>
            <person name="Raftis F."/>
            <person name="Sallet E."/>
            <person name="Schiex T."/>
            <person name="Thomas J."/>
            <person name="Vandecasteele C."/>
            <person name="Vares D."/>
            <person name="Vear F."/>
            <person name="Vautrin S."/>
            <person name="Crespi M."/>
            <person name="Mangin B."/>
            <person name="Burke J.M."/>
            <person name="Salse J."/>
            <person name="Munos S."/>
            <person name="Vincourt P."/>
            <person name="Rieseberg L.H."/>
            <person name="Langlade N.B."/>
        </authorList>
    </citation>
    <scope>NUCLEOTIDE SEQUENCE</scope>
    <source>
        <tissue evidence="1">Leaves</tissue>
    </source>
</reference>
<sequence length="62" mass="7097">MEMGRASFQLSRSRFRLWITLSEFQSRSLDIHTTFPALSQTLGPQLNTLNKILNGASDPRFL</sequence>
<protein>
    <submittedName>
        <fullName evidence="1">Uncharacterized protein</fullName>
    </submittedName>
</protein>
<organism evidence="1 2">
    <name type="scientific">Helianthus annuus</name>
    <name type="common">Common sunflower</name>
    <dbReference type="NCBI Taxonomy" id="4232"/>
    <lineage>
        <taxon>Eukaryota</taxon>
        <taxon>Viridiplantae</taxon>
        <taxon>Streptophyta</taxon>
        <taxon>Embryophyta</taxon>
        <taxon>Tracheophyta</taxon>
        <taxon>Spermatophyta</taxon>
        <taxon>Magnoliopsida</taxon>
        <taxon>eudicotyledons</taxon>
        <taxon>Gunneridae</taxon>
        <taxon>Pentapetalae</taxon>
        <taxon>asterids</taxon>
        <taxon>campanulids</taxon>
        <taxon>Asterales</taxon>
        <taxon>Asteraceae</taxon>
        <taxon>Asteroideae</taxon>
        <taxon>Heliantheae alliance</taxon>
        <taxon>Heliantheae</taxon>
        <taxon>Helianthus</taxon>
    </lineage>
</organism>
<name>A0A9K3MXH9_HELAN</name>
<evidence type="ECO:0000313" key="2">
    <source>
        <dbReference type="Proteomes" id="UP000215914"/>
    </source>
</evidence>
<dbReference type="EMBL" id="MNCJ02000327">
    <property type="protein sequence ID" value="KAF5778928.1"/>
    <property type="molecule type" value="Genomic_DNA"/>
</dbReference>
<comment type="caution">
    <text evidence="1">The sequence shown here is derived from an EMBL/GenBank/DDBJ whole genome shotgun (WGS) entry which is preliminary data.</text>
</comment>
<keyword evidence="2" id="KW-1185">Reference proteome</keyword>
<dbReference type="AlphaFoldDB" id="A0A9K3MXH9"/>
<dbReference type="Proteomes" id="UP000215914">
    <property type="component" value="Unassembled WGS sequence"/>
</dbReference>
<accession>A0A9K3MXH9</accession>
<evidence type="ECO:0000313" key="1">
    <source>
        <dbReference type="EMBL" id="KAF5778928.1"/>
    </source>
</evidence>